<dbReference type="GO" id="GO:0060271">
    <property type="term" value="P:cilium assembly"/>
    <property type="evidence" value="ECO:0007669"/>
    <property type="project" value="TreeGrafter"/>
</dbReference>
<organism evidence="5 6">
    <name type="scientific">Tetrahymena thermophila (strain SB210)</name>
    <dbReference type="NCBI Taxonomy" id="312017"/>
    <lineage>
        <taxon>Eukaryota</taxon>
        <taxon>Sar</taxon>
        <taxon>Alveolata</taxon>
        <taxon>Ciliophora</taxon>
        <taxon>Intramacronucleata</taxon>
        <taxon>Oligohymenophorea</taxon>
        <taxon>Hymenostomatida</taxon>
        <taxon>Tetrahymenina</taxon>
        <taxon>Tetrahymenidae</taxon>
        <taxon>Tetrahymena</taxon>
    </lineage>
</organism>
<dbReference type="EMBL" id="GG662666">
    <property type="protein sequence ID" value="EAR97273.1"/>
    <property type="molecule type" value="Genomic_DNA"/>
</dbReference>
<dbReference type="AlphaFoldDB" id="I7M1P1"/>
<reference evidence="6" key="1">
    <citation type="journal article" date="2006" name="PLoS Biol.">
        <title>Macronuclear genome sequence of the ciliate Tetrahymena thermophila, a model eukaryote.</title>
        <authorList>
            <person name="Eisen J.A."/>
            <person name="Coyne R.S."/>
            <person name="Wu M."/>
            <person name="Wu D."/>
            <person name="Thiagarajan M."/>
            <person name="Wortman J.R."/>
            <person name="Badger J.H."/>
            <person name="Ren Q."/>
            <person name="Amedeo P."/>
            <person name="Jones K.M."/>
            <person name="Tallon L.J."/>
            <person name="Delcher A.L."/>
            <person name="Salzberg S.L."/>
            <person name="Silva J.C."/>
            <person name="Haas B.J."/>
            <person name="Majoros W.H."/>
            <person name="Farzad M."/>
            <person name="Carlton J.M."/>
            <person name="Smith R.K. Jr."/>
            <person name="Garg J."/>
            <person name="Pearlman R.E."/>
            <person name="Karrer K.M."/>
            <person name="Sun L."/>
            <person name="Manning G."/>
            <person name="Elde N.C."/>
            <person name="Turkewitz A.P."/>
            <person name="Asai D.J."/>
            <person name="Wilkes D.E."/>
            <person name="Wang Y."/>
            <person name="Cai H."/>
            <person name="Collins K."/>
            <person name="Stewart B.A."/>
            <person name="Lee S.R."/>
            <person name="Wilamowska K."/>
            <person name="Weinberg Z."/>
            <person name="Ruzzo W.L."/>
            <person name="Wloga D."/>
            <person name="Gaertig J."/>
            <person name="Frankel J."/>
            <person name="Tsao C.-C."/>
            <person name="Gorovsky M.A."/>
            <person name="Keeling P.J."/>
            <person name="Waller R.F."/>
            <person name="Patron N.J."/>
            <person name="Cherry J.M."/>
            <person name="Stover N.A."/>
            <person name="Krieger C.J."/>
            <person name="del Toro C."/>
            <person name="Ryder H.F."/>
            <person name="Williamson S.C."/>
            <person name="Barbeau R.A."/>
            <person name="Hamilton E.P."/>
            <person name="Orias E."/>
        </authorList>
    </citation>
    <scope>NUCLEOTIDE SEQUENCE [LARGE SCALE GENOMIC DNA]</scope>
    <source>
        <strain evidence="6">SB210</strain>
    </source>
</reference>
<evidence type="ECO:0000313" key="6">
    <source>
        <dbReference type="Proteomes" id="UP000009168"/>
    </source>
</evidence>
<evidence type="ECO:0000256" key="4">
    <source>
        <dbReference type="SAM" id="Coils"/>
    </source>
</evidence>
<dbReference type="Pfam" id="PF14931">
    <property type="entry name" value="IFT20"/>
    <property type="match status" value="1"/>
</dbReference>
<dbReference type="GO" id="GO:0061512">
    <property type="term" value="P:protein localization to cilium"/>
    <property type="evidence" value="ECO:0007669"/>
    <property type="project" value="TreeGrafter"/>
</dbReference>
<dbReference type="GO" id="GO:0097730">
    <property type="term" value="C:non-motile cilium"/>
    <property type="evidence" value="ECO:0007669"/>
    <property type="project" value="TreeGrafter"/>
</dbReference>
<dbReference type="GO" id="GO:0097546">
    <property type="term" value="C:ciliary base"/>
    <property type="evidence" value="ECO:0007669"/>
    <property type="project" value="TreeGrafter"/>
</dbReference>
<dbReference type="HOGENOM" id="CLU_134163_1_1_1"/>
<dbReference type="GeneID" id="7838540"/>
<evidence type="ECO:0000256" key="2">
    <source>
        <dbReference type="ARBA" id="ARBA00023054"/>
    </source>
</evidence>
<dbReference type="PANTHER" id="PTHR31978:SF1">
    <property type="entry name" value="INTRAFLAGELLAR TRANSPORT PROTEIN 20 HOMOLOG"/>
    <property type="match status" value="1"/>
</dbReference>
<dbReference type="OMA" id="TMAKQRQ"/>
<evidence type="ECO:0000256" key="1">
    <source>
        <dbReference type="ARBA" id="ARBA00004138"/>
    </source>
</evidence>
<protein>
    <submittedName>
        <fullName evidence="5">Intraflagellar transporter-like protein</fullName>
    </submittedName>
</protein>
<keyword evidence="6" id="KW-1185">Reference proteome</keyword>
<accession>I7M1P1</accession>
<dbReference type="GO" id="GO:0036064">
    <property type="term" value="C:ciliary basal body"/>
    <property type="evidence" value="ECO:0007669"/>
    <property type="project" value="TreeGrafter"/>
</dbReference>
<dbReference type="GO" id="GO:0030990">
    <property type="term" value="C:intraciliary transport particle"/>
    <property type="evidence" value="ECO:0007669"/>
    <property type="project" value="TreeGrafter"/>
</dbReference>
<dbReference type="Proteomes" id="UP000009168">
    <property type="component" value="Unassembled WGS sequence"/>
</dbReference>
<name>I7M1P1_TETTS</name>
<dbReference type="InterPro" id="IPR028172">
    <property type="entry name" value="FT20"/>
</dbReference>
<dbReference type="PANTHER" id="PTHR31978">
    <property type="entry name" value="INTRAFLAGELLAR TRANSPORT PROTEIN 20 HOMOLOG"/>
    <property type="match status" value="1"/>
</dbReference>
<evidence type="ECO:0000256" key="3">
    <source>
        <dbReference type="ARBA" id="ARBA00023273"/>
    </source>
</evidence>
<evidence type="ECO:0000313" key="5">
    <source>
        <dbReference type="EMBL" id="EAR97273.1"/>
    </source>
</evidence>
<dbReference type="OrthoDB" id="10254896at2759"/>
<comment type="subcellular location">
    <subcellularLocation>
        <location evidence="1">Cell projection</location>
        <location evidence="1">Cilium</location>
    </subcellularLocation>
</comment>
<sequence length="129" mass="15284">MADKISITFDEENKIRVLEQDKYKETDQLKNESMEFIKKVLNLDEVIAQIIETLENYAKKIEQQKLRAIGERNKVESEAENRKKKMMDLNNLLNEKKAELERYSTELESIQKVESEQKYLIDKLSNNEA</sequence>
<dbReference type="RefSeq" id="XP_001017518.1">
    <property type="nucleotide sequence ID" value="XM_001017518.3"/>
</dbReference>
<dbReference type="eggNOG" id="ENOG502RYYR">
    <property type="taxonomic scope" value="Eukaryota"/>
</dbReference>
<keyword evidence="2 4" id="KW-0175">Coiled coil</keyword>
<dbReference type="KEGG" id="tet:TTHERM_00334500"/>
<feature type="coiled-coil region" evidence="4">
    <location>
        <begin position="47"/>
        <end position="113"/>
    </location>
</feature>
<gene>
    <name evidence="5" type="ORF">TTHERM_00334500</name>
</gene>
<dbReference type="STRING" id="312017.I7M1P1"/>
<dbReference type="GO" id="GO:0005737">
    <property type="term" value="C:cytoplasm"/>
    <property type="evidence" value="ECO:0007669"/>
    <property type="project" value="TreeGrafter"/>
</dbReference>
<dbReference type="InParanoid" id="I7M1P1"/>
<keyword evidence="3" id="KW-0966">Cell projection</keyword>
<proteinExistence type="predicted"/>